<evidence type="ECO:0000256" key="4">
    <source>
        <dbReference type="ARBA" id="ARBA00022448"/>
    </source>
</evidence>
<keyword evidence="9" id="KW-0830">Ubiquinone</keyword>
<keyword evidence="6 9" id="KW-1133">Transmembrane helix</keyword>
<evidence type="ECO:0000256" key="8">
    <source>
        <dbReference type="ARBA" id="ARBA00049551"/>
    </source>
</evidence>
<dbReference type="AlphaFoldDB" id="A0A894K923"/>
<evidence type="ECO:0000256" key="2">
    <source>
        <dbReference type="ARBA" id="ARBA00008472"/>
    </source>
</evidence>
<organism evidence="10">
    <name type="scientific">Notocrater youngi</name>
    <dbReference type="NCBI Taxonomy" id="2813390"/>
    <lineage>
        <taxon>Eukaryota</taxon>
        <taxon>Metazoa</taxon>
        <taxon>Spiralia</taxon>
        <taxon>Lophotrochozoa</taxon>
        <taxon>Mollusca</taxon>
        <taxon>Gastropoda</taxon>
        <taxon>Vetigastropoda</taxon>
        <taxon>Lepetellida</taxon>
        <taxon>Lepetelloidea</taxon>
        <taxon>Pseudococculinidae</taxon>
        <taxon>Notocrater</taxon>
    </lineage>
</organism>
<sequence length="116" mass="12996">MLLPLLSSIIAIIIAFAVSCIAWTLAKRTFSDREKMSPFECGFDPVGSARLPFSMRFFLLAVIFLVFDVEVVLLFPVVVDVSTGLTPPTLIGTMMFLIILLIGLFHEWREGSLNWN</sequence>
<dbReference type="InterPro" id="IPR000440">
    <property type="entry name" value="NADH_UbQ/plastoQ_OxRdtase_su3"/>
</dbReference>
<proteinExistence type="inferred from homology"/>
<keyword evidence="7 9" id="KW-0472">Membrane</keyword>
<dbReference type="PANTHER" id="PTHR11058">
    <property type="entry name" value="NADH-UBIQUINONE OXIDOREDUCTASE CHAIN 3"/>
    <property type="match status" value="1"/>
</dbReference>
<comment type="catalytic activity">
    <reaction evidence="8 9">
        <text>a ubiquinone + NADH + 5 H(+)(in) = a ubiquinol + NAD(+) + 4 H(+)(out)</text>
        <dbReference type="Rhea" id="RHEA:29091"/>
        <dbReference type="Rhea" id="RHEA-COMP:9565"/>
        <dbReference type="Rhea" id="RHEA-COMP:9566"/>
        <dbReference type="ChEBI" id="CHEBI:15378"/>
        <dbReference type="ChEBI" id="CHEBI:16389"/>
        <dbReference type="ChEBI" id="CHEBI:17976"/>
        <dbReference type="ChEBI" id="CHEBI:57540"/>
        <dbReference type="ChEBI" id="CHEBI:57945"/>
        <dbReference type="EC" id="7.1.1.2"/>
    </reaction>
</comment>
<keyword evidence="4 9" id="KW-0813">Transport</keyword>
<accession>A0A894K923</accession>
<reference evidence="10" key="1">
    <citation type="journal article" date="2022" name="J. Molluscan Stud.">
        <title>The mitogenome of the sunken wood limpet Notocrater youngi: Insights into mitogenome evolution in Lepetellida (Gastropoda: Vetigastropoda).</title>
        <authorList>
            <person name="Uribe J.E."/>
            <person name="Sei M."/>
            <person name="Harasewych M.G."/>
        </authorList>
    </citation>
    <scope>NUCLEOTIDE SEQUENCE</scope>
</reference>
<protein>
    <recommendedName>
        <fullName evidence="3 9">NADH-ubiquinone oxidoreductase chain 3</fullName>
        <ecNumber evidence="9">7.1.1.2</ecNumber>
    </recommendedName>
</protein>
<dbReference type="GO" id="GO:0008137">
    <property type="term" value="F:NADH dehydrogenase (ubiquinone) activity"/>
    <property type="evidence" value="ECO:0007669"/>
    <property type="project" value="UniProtKB-UniRule"/>
</dbReference>
<gene>
    <name evidence="10" type="primary">ND3</name>
</gene>
<evidence type="ECO:0000256" key="1">
    <source>
        <dbReference type="ARBA" id="ARBA00004370"/>
    </source>
</evidence>
<dbReference type="Pfam" id="PF00507">
    <property type="entry name" value="Oxidored_q4"/>
    <property type="match status" value="1"/>
</dbReference>
<comment type="function">
    <text evidence="9">Core subunit of the mitochondrial membrane respiratory chain NADH dehydrogenase (Complex I) which catalyzes electron transfer from NADH through the respiratory chain, using ubiquinone as an electron acceptor. Essential for the catalytic activity of complex I.</text>
</comment>
<name>A0A894K923_9VEST</name>
<comment type="similarity">
    <text evidence="2 9">Belongs to the complex I subunit 3 family.</text>
</comment>
<keyword evidence="9" id="KW-0520">NAD</keyword>
<comment type="subcellular location">
    <subcellularLocation>
        <location evidence="1">Membrane</location>
    </subcellularLocation>
    <subcellularLocation>
        <location evidence="9">Mitochondrion membrane</location>
        <topology evidence="9">Multi-pass membrane protein</topology>
    </subcellularLocation>
</comment>
<evidence type="ECO:0000256" key="5">
    <source>
        <dbReference type="ARBA" id="ARBA00022692"/>
    </source>
</evidence>
<evidence type="ECO:0000256" key="3">
    <source>
        <dbReference type="ARBA" id="ARBA00021007"/>
    </source>
</evidence>
<evidence type="ECO:0000256" key="6">
    <source>
        <dbReference type="ARBA" id="ARBA00022989"/>
    </source>
</evidence>
<feature type="transmembrane region" description="Helical" evidence="9">
    <location>
        <begin position="85"/>
        <end position="105"/>
    </location>
</feature>
<keyword evidence="9" id="KW-0249">Electron transport</keyword>
<dbReference type="EC" id="7.1.1.2" evidence="9"/>
<evidence type="ECO:0000256" key="9">
    <source>
        <dbReference type="RuleBase" id="RU003640"/>
    </source>
</evidence>
<dbReference type="GO" id="GO:0031966">
    <property type="term" value="C:mitochondrial membrane"/>
    <property type="evidence" value="ECO:0007669"/>
    <property type="project" value="UniProtKB-SubCell"/>
</dbReference>
<feature type="transmembrane region" description="Helical" evidence="9">
    <location>
        <begin position="57"/>
        <end position="79"/>
    </location>
</feature>
<evidence type="ECO:0000313" key="10">
    <source>
        <dbReference type="EMBL" id="QRW36458.1"/>
    </source>
</evidence>
<keyword evidence="9 10" id="KW-0496">Mitochondrion</keyword>
<dbReference type="EMBL" id="MT360647">
    <property type="protein sequence ID" value="QRW36458.1"/>
    <property type="molecule type" value="Genomic_DNA"/>
</dbReference>
<evidence type="ECO:0000256" key="7">
    <source>
        <dbReference type="ARBA" id="ARBA00023136"/>
    </source>
</evidence>
<keyword evidence="9" id="KW-1278">Translocase</keyword>
<feature type="transmembrane region" description="Helical" evidence="9">
    <location>
        <begin position="6"/>
        <end position="26"/>
    </location>
</feature>
<dbReference type="PANTHER" id="PTHR11058:SF9">
    <property type="entry name" value="NADH-UBIQUINONE OXIDOREDUCTASE CHAIN 3"/>
    <property type="match status" value="1"/>
</dbReference>
<dbReference type="Gene3D" id="1.20.58.1610">
    <property type="entry name" value="NADH:ubiquinone/plastoquinone oxidoreductase, chain 3"/>
    <property type="match status" value="1"/>
</dbReference>
<keyword evidence="5 9" id="KW-0812">Transmembrane</keyword>
<dbReference type="GO" id="GO:0030964">
    <property type="term" value="C:NADH dehydrogenase complex"/>
    <property type="evidence" value="ECO:0007669"/>
    <property type="project" value="TreeGrafter"/>
</dbReference>
<keyword evidence="9" id="KW-0679">Respiratory chain</keyword>
<dbReference type="InterPro" id="IPR038430">
    <property type="entry name" value="NDAH_ubi_oxred_su3_sf"/>
</dbReference>
<geneLocation type="mitochondrion" evidence="10"/>